<feature type="domain" description="Protein kinase" evidence="1">
    <location>
        <begin position="1"/>
        <end position="125"/>
    </location>
</feature>
<dbReference type="GO" id="GO:0004672">
    <property type="term" value="F:protein kinase activity"/>
    <property type="evidence" value="ECO:0007669"/>
    <property type="project" value="InterPro"/>
</dbReference>
<dbReference type="PROSITE" id="PS50011">
    <property type="entry name" value="PROTEIN_KINASE_DOM"/>
    <property type="match status" value="1"/>
</dbReference>
<dbReference type="AlphaFoldDB" id="A0A199UGY9"/>
<evidence type="ECO:0000259" key="1">
    <source>
        <dbReference type="PROSITE" id="PS50011"/>
    </source>
</evidence>
<keyword evidence="2" id="KW-0808">Transferase</keyword>
<dbReference type="Proteomes" id="UP000092600">
    <property type="component" value="Unassembled WGS sequence"/>
</dbReference>
<reference evidence="2 3" key="1">
    <citation type="journal article" date="2016" name="DNA Res.">
        <title>The draft genome of MD-2 pineapple using hybrid error correction of long reads.</title>
        <authorList>
            <person name="Redwan R.M."/>
            <person name="Saidin A."/>
            <person name="Kumar S.V."/>
        </authorList>
    </citation>
    <scope>NUCLEOTIDE SEQUENCE [LARGE SCALE GENOMIC DNA]</scope>
    <source>
        <strain evidence="3">cv. MD2</strain>
        <tissue evidence="2">Leaf</tissue>
    </source>
</reference>
<dbReference type="InterPro" id="IPR001245">
    <property type="entry name" value="Ser-Thr/Tyr_kinase_cat_dom"/>
</dbReference>
<dbReference type="InterPro" id="IPR011009">
    <property type="entry name" value="Kinase-like_dom_sf"/>
</dbReference>
<dbReference type="PANTHER" id="PTHR27006">
    <property type="entry name" value="PROMASTIGOTE SURFACE ANTIGEN PROTEIN PSA"/>
    <property type="match status" value="1"/>
</dbReference>
<organism evidence="2 3">
    <name type="scientific">Ananas comosus</name>
    <name type="common">Pineapple</name>
    <name type="synonym">Ananas ananas</name>
    <dbReference type="NCBI Taxonomy" id="4615"/>
    <lineage>
        <taxon>Eukaryota</taxon>
        <taxon>Viridiplantae</taxon>
        <taxon>Streptophyta</taxon>
        <taxon>Embryophyta</taxon>
        <taxon>Tracheophyta</taxon>
        <taxon>Spermatophyta</taxon>
        <taxon>Magnoliopsida</taxon>
        <taxon>Liliopsida</taxon>
        <taxon>Poales</taxon>
        <taxon>Bromeliaceae</taxon>
        <taxon>Bromelioideae</taxon>
        <taxon>Ananas</taxon>
    </lineage>
</organism>
<dbReference type="PANTHER" id="PTHR27006:SF606">
    <property type="entry name" value="INTERLEUKIN-1 RECEPTOR-ASSOCIATED KINASE 4"/>
    <property type="match status" value="1"/>
</dbReference>
<dbReference type="STRING" id="4615.A0A199UGY9"/>
<keyword evidence="2" id="KW-0418">Kinase</keyword>
<dbReference type="InterPro" id="IPR000719">
    <property type="entry name" value="Prot_kinase_dom"/>
</dbReference>
<proteinExistence type="predicted"/>
<keyword evidence="2" id="KW-0675">Receptor</keyword>
<dbReference type="Pfam" id="PF07714">
    <property type="entry name" value="PK_Tyr_Ser-Thr"/>
    <property type="match status" value="1"/>
</dbReference>
<dbReference type="Gene3D" id="1.10.510.10">
    <property type="entry name" value="Transferase(Phosphotransferase) domain 1"/>
    <property type="match status" value="1"/>
</dbReference>
<name>A0A199UGY9_ANACO</name>
<accession>A0A199UGY9</accession>
<dbReference type="GO" id="GO:0005524">
    <property type="term" value="F:ATP binding"/>
    <property type="evidence" value="ECO:0007669"/>
    <property type="project" value="InterPro"/>
</dbReference>
<dbReference type="SUPFAM" id="SSF56112">
    <property type="entry name" value="Protein kinase-like (PK-like)"/>
    <property type="match status" value="1"/>
</dbReference>
<evidence type="ECO:0000313" key="2">
    <source>
        <dbReference type="EMBL" id="OAY64142.1"/>
    </source>
</evidence>
<dbReference type="EMBL" id="LSRQ01008243">
    <property type="protein sequence ID" value="OAY64142.1"/>
    <property type="molecule type" value="Genomic_DNA"/>
</dbReference>
<protein>
    <submittedName>
        <fullName evidence="2">Cysteine-rich receptor-like protein kinase 6</fullName>
    </submittedName>
</protein>
<gene>
    <name evidence="2" type="ORF">ACMD2_17878</name>
</gene>
<sequence>MPFNSGYMAPEYVMHGHFSVKSDVVSFGVVMLEIITGRKNTAPLHSQQNKVLLTYIWEHWINGTILEIVDPSLGRNYPQNEALKYIHIGFLCVQEDPADRPMISTVVVMLNSETVSHQTPCQPAFCIGHGGILYGGTGDQSPNNNYVPTSLNDVSVTEIEPR</sequence>
<comment type="caution">
    <text evidence="2">The sequence shown here is derived from an EMBL/GenBank/DDBJ whole genome shotgun (WGS) entry which is preliminary data.</text>
</comment>
<evidence type="ECO:0000313" key="3">
    <source>
        <dbReference type="Proteomes" id="UP000092600"/>
    </source>
</evidence>